<reference evidence="10 11" key="1">
    <citation type="submission" date="2020-06" db="EMBL/GenBank/DDBJ databases">
        <authorList>
            <person name="Li R."/>
            <person name="Bekaert M."/>
        </authorList>
    </citation>
    <scope>NUCLEOTIDE SEQUENCE [LARGE SCALE GENOMIC DNA]</scope>
    <source>
        <strain evidence="11">wild</strain>
    </source>
</reference>
<feature type="region of interest" description="Disordered" evidence="7">
    <location>
        <begin position="285"/>
        <end position="321"/>
    </location>
</feature>
<keyword evidence="3" id="KW-0677">Repeat</keyword>
<evidence type="ECO:0000256" key="6">
    <source>
        <dbReference type="PROSITE-ProRule" id="PRU00302"/>
    </source>
</evidence>
<keyword evidence="11" id="KW-1185">Reference proteome</keyword>
<dbReference type="Pfam" id="PF00084">
    <property type="entry name" value="Sushi"/>
    <property type="match status" value="2"/>
</dbReference>
<dbReference type="AlphaFoldDB" id="A0A6J8DRY7"/>
<dbReference type="PROSITE" id="PS50923">
    <property type="entry name" value="SUSHI"/>
    <property type="match status" value="2"/>
</dbReference>
<dbReference type="SUPFAM" id="SSF57535">
    <property type="entry name" value="Complement control module/SCR domain"/>
    <property type="match status" value="2"/>
</dbReference>
<evidence type="ECO:0000313" key="10">
    <source>
        <dbReference type="EMBL" id="CAC5410402.1"/>
    </source>
</evidence>
<keyword evidence="1 6" id="KW-0768">Sushi</keyword>
<feature type="region of interest" description="Disordered" evidence="7">
    <location>
        <begin position="338"/>
        <end position="359"/>
    </location>
</feature>
<keyword evidence="4" id="KW-1015">Disulfide bond</keyword>
<feature type="domain" description="Sushi" evidence="9">
    <location>
        <begin position="457"/>
        <end position="519"/>
    </location>
</feature>
<dbReference type="PANTHER" id="PTHR46393:SF7">
    <property type="entry name" value="COMPLEMENT C2"/>
    <property type="match status" value="1"/>
</dbReference>
<dbReference type="Gene3D" id="2.10.70.10">
    <property type="entry name" value="Complement Module, domain 1"/>
    <property type="match status" value="2"/>
</dbReference>
<feature type="domain" description="Sushi" evidence="9">
    <location>
        <begin position="400"/>
        <end position="456"/>
    </location>
</feature>
<feature type="signal peptide" evidence="8">
    <location>
        <begin position="1"/>
        <end position="19"/>
    </location>
</feature>
<dbReference type="InterPro" id="IPR000436">
    <property type="entry name" value="Sushi_SCR_CCP_dom"/>
</dbReference>
<dbReference type="CDD" id="cd00033">
    <property type="entry name" value="CCP"/>
    <property type="match status" value="2"/>
</dbReference>
<feature type="compositionally biased region" description="Low complexity" evidence="7">
    <location>
        <begin position="250"/>
        <end position="266"/>
    </location>
</feature>
<dbReference type="OrthoDB" id="6140611at2759"/>
<proteinExistence type="predicted"/>
<organism evidence="10 11">
    <name type="scientific">Mytilus coruscus</name>
    <name type="common">Sea mussel</name>
    <dbReference type="NCBI Taxonomy" id="42192"/>
    <lineage>
        <taxon>Eukaryota</taxon>
        <taxon>Metazoa</taxon>
        <taxon>Spiralia</taxon>
        <taxon>Lophotrochozoa</taxon>
        <taxon>Mollusca</taxon>
        <taxon>Bivalvia</taxon>
        <taxon>Autobranchia</taxon>
        <taxon>Pteriomorphia</taxon>
        <taxon>Mytilida</taxon>
        <taxon>Mytiloidea</taxon>
        <taxon>Mytilidae</taxon>
        <taxon>Mytilinae</taxon>
        <taxon>Mytilus</taxon>
    </lineage>
</organism>
<gene>
    <name evidence="10" type="ORF">MCOR_43591</name>
</gene>
<comment type="caution">
    <text evidence="6">Lacks conserved residue(s) required for the propagation of feature annotation.</text>
</comment>
<keyword evidence="5" id="KW-0325">Glycoprotein</keyword>
<dbReference type="Proteomes" id="UP000507470">
    <property type="component" value="Unassembled WGS sequence"/>
</dbReference>
<dbReference type="InterPro" id="IPR035976">
    <property type="entry name" value="Sushi/SCR/CCP_sf"/>
</dbReference>
<evidence type="ECO:0000259" key="9">
    <source>
        <dbReference type="PROSITE" id="PS50923"/>
    </source>
</evidence>
<evidence type="ECO:0000256" key="8">
    <source>
        <dbReference type="SAM" id="SignalP"/>
    </source>
</evidence>
<evidence type="ECO:0000256" key="5">
    <source>
        <dbReference type="ARBA" id="ARBA00023180"/>
    </source>
</evidence>
<feature type="compositionally biased region" description="Low complexity" evidence="7">
    <location>
        <begin position="293"/>
        <end position="310"/>
    </location>
</feature>
<dbReference type="PANTHER" id="PTHR46393">
    <property type="entry name" value="SUSHI DOMAIN-CONTAINING PROTEIN"/>
    <property type="match status" value="1"/>
</dbReference>
<evidence type="ECO:0000256" key="1">
    <source>
        <dbReference type="ARBA" id="ARBA00022659"/>
    </source>
</evidence>
<sequence length="519" mass="55066">MKYSILLVSFLIVIEEVEPNVWDILKSDQVIESQRTTPGTLHNLYTTTPKPSTTTTKGSVPTTGPFKAVEPTDLRISKPAQEIKSQGPKPGTLMGSSTTTAVKPIPTTMGFVPTSVPVKESKPTDLRISKPGQEINSQGPKPGTLMGSSTTTVKPIPTTMGFVPTSVPVKAVKPIVLKISKPAQEIKTQGPKPGTLMGSSTTTVKPFSTTMGFVPTSVPVKVVKPIVVMMEQPADVLKLQRIKPATSPESSTTDQKSTTTTESSALPSVPLKVVVPSIELNRIKDKAPKSFQPKPSTTTTLGSTTTTPTPKTKESVPASPRLKVVAPSIKLNIKLNMEPKPMRPKPSTGTLHGSTTTIPGYTSTTVPGYTSTTVPGYTSTTVPGYTSATVVSVPLESSGATCPDPAVEPGVQYTVQDTGDTLSYQCQSGYRHVSGDMTRTCRKNGTWNGTAPVCHKVTCNRPARGGVSPSPYKQSYNVGEVVTFTCSSQMSRTRIRGKRIRVTCTLSGGWSGPSSLVCF</sequence>
<feature type="compositionally biased region" description="Low complexity" evidence="7">
    <location>
        <begin position="46"/>
        <end position="65"/>
    </location>
</feature>
<dbReference type="SMART" id="SM00032">
    <property type="entry name" value="CCP"/>
    <property type="match status" value="2"/>
</dbReference>
<dbReference type="EMBL" id="CACVKT020007770">
    <property type="protein sequence ID" value="CAC5410402.1"/>
    <property type="molecule type" value="Genomic_DNA"/>
</dbReference>
<evidence type="ECO:0000313" key="11">
    <source>
        <dbReference type="Proteomes" id="UP000507470"/>
    </source>
</evidence>
<name>A0A6J8DRY7_MYTCO</name>
<feature type="compositionally biased region" description="Basic and acidic residues" evidence="7">
    <location>
        <begin position="119"/>
        <end position="128"/>
    </location>
</feature>
<evidence type="ECO:0000256" key="4">
    <source>
        <dbReference type="ARBA" id="ARBA00023157"/>
    </source>
</evidence>
<evidence type="ECO:0000256" key="2">
    <source>
        <dbReference type="ARBA" id="ARBA00022729"/>
    </source>
</evidence>
<feature type="region of interest" description="Disordered" evidence="7">
    <location>
        <begin position="39"/>
        <end position="68"/>
    </location>
</feature>
<evidence type="ECO:0000256" key="3">
    <source>
        <dbReference type="ARBA" id="ARBA00022737"/>
    </source>
</evidence>
<feature type="region of interest" description="Disordered" evidence="7">
    <location>
        <begin position="240"/>
        <end position="266"/>
    </location>
</feature>
<keyword evidence="2 8" id="KW-0732">Signal</keyword>
<protein>
    <submittedName>
        <fullName evidence="10">CSMD</fullName>
    </submittedName>
</protein>
<feature type="region of interest" description="Disordered" evidence="7">
    <location>
        <begin position="82"/>
        <end position="149"/>
    </location>
</feature>
<evidence type="ECO:0000256" key="7">
    <source>
        <dbReference type="SAM" id="MobiDB-lite"/>
    </source>
</evidence>
<accession>A0A6J8DRY7</accession>
<feature type="chain" id="PRO_5026793417" evidence="8">
    <location>
        <begin position="20"/>
        <end position="519"/>
    </location>
</feature>